<keyword evidence="7" id="KW-0732">Signal</keyword>
<dbReference type="SUPFAM" id="SSF53756">
    <property type="entry name" value="UDP-Glycosyltransferase/glycogen phosphorylase"/>
    <property type="match status" value="1"/>
</dbReference>
<dbReference type="GO" id="GO:0031969">
    <property type="term" value="C:chloroplast membrane"/>
    <property type="evidence" value="ECO:0007669"/>
    <property type="project" value="UniProtKB-SubCell"/>
</dbReference>
<dbReference type="Pfam" id="PF06925">
    <property type="entry name" value="MGDG_synth"/>
    <property type="match status" value="1"/>
</dbReference>
<evidence type="ECO:0000256" key="7">
    <source>
        <dbReference type="SAM" id="SignalP"/>
    </source>
</evidence>
<dbReference type="InterPro" id="IPR009695">
    <property type="entry name" value="Diacylglyc_glucosyltr_N"/>
</dbReference>
<dbReference type="GO" id="GO:0046509">
    <property type="term" value="F:1,2-diacylglycerol 3-beta-galactosyltransferase activity"/>
    <property type="evidence" value="ECO:0007669"/>
    <property type="project" value="UniProtKB-EC"/>
</dbReference>
<dbReference type="Proteomes" id="UP000019335">
    <property type="component" value="Chromosome 12"/>
</dbReference>
<sequence length="657" mass="70515">MPTTGSARSRLMRRVLPLVLLLLLPTAAVFGLKFYTTTHNPFVAPPPGGPQLIATNRLMMKNSGVLIPRSATAAAAATSAAASVSSSSVPLASVLNGVSALYHHSSSSSSGGRRSGNVRMLVCNAASTTGIEGQDQGRAFWGWRGLFSAFRRGGISSRTTSPAPGETAAPSLPGGPASSSNTYRILSSTYAAWSSGETMARDGGILSFLPPGIPTDTRGIEVALGGGEGGSMPLRAAGVAGTSEKRKKKVLILMSDTGGGHRASAQALEAAFNELFPNQVECTTVDIWTDFAPWPYNRFVPAYQFMAKNPLYWKAFWEYGKFPPSKWGTEELSNLACHHRFKDCIEDQDPDLIISVHPLCQDVPLRVLNTLGRGKRQIPFVTVVTDLGGAHPTWFHKEVDLCFVPSDPVRKIALAMGLKHDQIRQHGLPIRPGFWKAGKDKGQLRRELGLATGVRTALVVGGGDGIGNLLEITESLASALAAGGSGGKKSQVVVVCGKNEEMRRNLERRTWPPSVNVVVKGFVNNMDAWMGASDCIVTKAGPGTIAEASTRGLPVMLFNYLPGQEEGNVPFVVENGFGDYKKDPKAIGEVVSGWLMSEEVREKMSKKALEASRPSSTTNIAKEIGDLLFGNWQLPLRKDTEDKFNILLKKLMEPVTM</sequence>
<organism evidence="10 11">
    <name type="scientific">Nannochloropsis gaditana</name>
    <dbReference type="NCBI Taxonomy" id="72520"/>
    <lineage>
        <taxon>Eukaryota</taxon>
        <taxon>Sar</taxon>
        <taxon>Stramenopiles</taxon>
        <taxon>Ochrophyta</taxon>
        <taxon>Eustigmatophyceae</taxon>
        <taxon>Eustigmatales</taxon>
        <taxon>Monodopsidaceae</taxon>
        <taxon>Nannochloropsis</taxon>
    </lineage>
</organism>
<feature type="signal peptide" evidence="7">
    <location>
        <begin position="1"/>
        <end position="31"/>
    </location>
</feature>
<feature type="domain" description="Glycosyl transferase family 28 C-terminal" evidence="8">
    <location>
        <begin position="457"/>
        <end position="568"/>
    </location>
</feature>
<gene>
    <name evidence="10" type="ORF">Naga_100092g5</name>
</gene>
<feature type="domain" description="Diacylglycerol glucosyltransferase N-terminal" evidence="9">
    <location>
        <begin position="261"/>
        <end position="430"/>
    </location>
</feature>
<evidence type="ECO:0000256" key="2">
    <source>
        <dbReference type="ARBA" id="ARBA00012615"/>
    </source>
</evidence>
<evidence type="ECO:0000259" key="9">
    <source>
        <dbReference type="Pfam" id="PF06925"/>
    </source>
</evidence>
<evidence type="ECO:0000256" key="4">
    <source>
        <dbReference type="ARBA" id="ARBA00022679"/>
    </source>
</evidence>
<dbReference type="AlphaFoldDB" id="W7TN13"/>
<reference evidence="10 11" key="1">
    <citation type="journal article" date="2014" name="Mol. Plant">
        <title>Chromosome Scale Genome Assembly and Transcriptome Profiling of Nannochloropsis gaditana in Nitrogen Depletion.</title>
        <authorList>
            <person name="Corteggiani Carpinelli E."/>
            <person name="Telatin A."/>
            <person name="Vitulo N."/>
            <person name="Forcato C."/>
            <person name="D'Angelo M."/>
            <person name="Schiavon R."/>
            <person name="Vezzi A."/>
            <person name="Giacometti G.M."/>
            <person name="Morosinotto T."/>
            <person name="Valle G."/>
        </authorList>
    </citation>
    <scope>NUCLEOTIDE SEQUENCE [LARGE SCALE GENOMIC DNA]</scope>
    <source>
        <strain evidence="10 11">B-31</strain>
    </source>
</reference>
<evidence type="ECO:0000256" key="1">
    <source>
        <dbReference type="ARBA" id="ARBA00006962"/>
    </source>
</evidence>
<name>W7TN13_9STRA</name>
<accession>W7TN13</accession>
<comment type="subcellular location">
    <subcellularLocation>
        <location evidence="5">Plastid</location>
        <location evidence="5">Chloroplast membrane</location>
    </subcellularLocation>
</comment>
<feature type="chain" id="PRO_5004900885" description="monogalactosyldiacylglycerol synthase" evidence="7">
    <location>
        <begin position="32"/>
        <end position="657"/>
    </location>
</feature>
<proteinExistence type="inferred from homology"/>
<feature type="compositionally biased region" description="Low complexity" evidence="6">
    <location>
        <begin position="168"/>
        <end position="178"/>
    </location>
</feature>
<dbReference type="Gene3D" id="3.40.50.2000">
    <property type="entry name" value="Glycogen Phosphorylase B"/>
    <property type="match status" value="1"/>
</dbReference>
<dbReference type="PANTHER" id="PTHR43025">
    <property type="entry name" value="MONOGALACTOSYLDIACYLGLYCEROL SYNTHASE"/>
    <property type="match status" value="1"/>
</dbReference>
<dbReference type="GO" id="GO:0009247">
    <property type="term" value="P:glycolipid biosynthetic process"/>
    <property type="evidence" value="ECO:0007669"/>
    <property type="project" value="InterPro"/>
</dbReference>
<dbReference type="InterPro" id="IPR007235">
    <property type="entry name" value="Glyco_trans_28_C"/>
</dbReference>
<comment type="similarity">
    <text evidence="1">Belongs to the glycosyltransferase 28 family.</text>
</comment>
<feature type="region of interest" description="Disordered" evidence="6">
    <location>
        <begin position="155"/>
        <end position="178"/>
    </location>
</feature>
<dbReference type="PANTHER" id="PTHR43025:SF3">
    <property type="entry name" value="MONOGALACTOSYLDIACYLGLYCEROL SYNTHASE 1, CHLOROPLASTIC"/>
    <property type="match status" value="1"/>
</dbReference>
<evidence type="ECO:0000313" key="11">
    <source>
        <dbReference type="Proteomes" id="UP000019335"/>
    </source>
</evidence>
<dbReference type="InterPro" id="IPR050519">
    <property type="entry name" value="Glycosyltransf_28_UgtP"/>
</dbReference>
<dbReference type="Pfam" id="PF04101">
    <property type="entry name" value="Glyco_tran_28_C"/>
    <property type="match status" value="1"/>
</dbReference>
<evidence type="ECO:0000256" key="5">
    <source>
        <dbReference type="ARBA" id="ARBA00046299"/>
    </source>
</evidence>
<keyword evidence="4" id="KW-0808">Transferase</keyword>
<evidence type="ECO:0000259" key="8">
    <source>
        <dbReference type="Pfam" id="PF04101"/>
    </source>
</evidence>
<keyword evidence="11" id="KW-1185">Reference proteome</keyword>
<evidence type="ECO:0000256" key="6">
    <source>
        <dbReference type="SAM" id="MobiDB-lite"/>
    </source>
</evidence>
<dbReference type="EMBL" id="AZIL01001069">
    <property type="protein sequence ID" value="EWM24913.1"/>
    <property type="molecule type" value="Genomic_DNA"/>
</dbReference>
<protein>
    <recommendedName>
        <fullName evidence="2">monogalactosyldiacylglycerol synthase</fullName>
        <ecNumber evidence="2">2.4.1.46</ecNumber>
    </recommendedName>
</protein>
<keyword evidence="3" id="KW-0328">Glycosyltransferase</keyword>
<evidence type="ECO:0000256" key="3">
    <source>
        <dbReference type="ARBA" id="ARBA00022676"/>
    </source>
</evidence>
<dbReference type="EC" id="2.4.1.46" evidence="2"/>
<evidence type="ECO:0000313" key="10">
    <source>
        <dbReference type="EMBL" id="EWM24913.1"/>
    </source>
</evidence>
<comment type="caution">
    <text evidence="10">The sequence shown here is derived from an EMBL/GenBank/DDBJ whole genome shotgun (WGS) entry which is preliminary data.</text>
</comment>
<dbReference type="OrthoDB" id="200404at2759"/>